<dbReference type="PANTHER" id="PTHR36529">
    <property type="entry name" value="SLL1095 PROTEIN"/>
    <property type="match status" value="1"/>
</dbReference>
<name>A0A432VZW5_9GAMM</name>
<keyword evidence="2" id="KW-1185">Reference proteome</keyword>
<dbReference type="InterPro" id="IPR029044">
    <property type="entry name" value="Nucleotide-diphossugar_trans"/>
</dbReference>
<dbReference type="SUPFAM" id="SSF53448">
    <property type="entry name" value="Nucleotide-diphospho-sugar transferases"/>
    <property type="match status" value="1"/>
</dbReference>
<evidence type="ECO:0000313" key="2">
    <source>
        <dbReference type="Proteomes" id="UP000288395"/>
    </source>
</evidence>
<protein>
    <recommendedName>
        <fullName evidence="3">Glycosyltransferase</fullName>
    </recommendedName>
</protein>
<comment type="caution">
    <text evidence="1">The sequence shown here is derived from an EMBL/GenBank/DDBJ whole genome shotgun (WGS) entry which is preliminary data.</text>
</comment>
<dbReference type="AlphaFoldDB" id="A0A432VZW5"/>
<dbReference type="PANTHER" id="PTHR36529:SF1">
    <property type="entry name" value="GLYCOSYLTRANSFERASE"/>
    <property type="match status" value="1"/>
</dbReference>
<proteinExistence type="predicted"/>
<dbReference type="InterPro" id="IPR018641">
    <property type="entry name" value="Trfase_1_rSAM/seldom-assoc"/>
</dbReference>
<accession>A0A432VZW5</accession>
<dbReference type="Pfam" id="PF09837">
    <property type="entry name" value="DUF2064"/>
    <property type="match status" value="1"/>
</dbReference>
<dbReference type="Proteomes" id="UP000288395">
    <property type="component" value="Unassembled WGS sequence"/>
</dbReference>
<reference evidence="2" key="1">
    <citation type="journal article" date="2018" name="Front. Microbiol.">
        <title>Genome-Based Analysis Reveals the Taxonomy and Diversity of the Family Idiomarinaceae.</title>
        <authorList>
            <person name="Liu Y."/>
            <person name="Lai Q."/>
            <person name="Shao Z."/>
        </authorList>
    </citation>
    <scope>NUCLEOTIDE SEQUENCE [LARGE SCALE GENOMIC DNA]</scope>
    <source>
        <strain evidence="2">GBPy7</strain>
    </source>
</reference>
<dbReference type="EMBL" id="PIPJ01000002">
    <property type="protein sequence ID" value="RUO22282.1"/>
    <property type="molecule type" value="Genomic_DNA"/>
</dbReference>
<sequence>MDILAVIFSELFEETIAVIFANRGEFLDKIHAGETAVAVFVKTPGVSPLKTRLAAGIGAEAAAEFYRLSIAAVAAQLAKMKASLGIEPFWAIAEESEVDNPLWINQQRLWTGAGDLGERQSQVYDALSKDYSRVILLGADTPQICALQIASALEALQQNSFAFGPAHDGGYFMFAGRDRLPRSVWQGVPWSTSTTREVLAAKLPVTAVELAPLMDVDEAEDLWLMQEELEKVPETLLVSEQLTMLNWLKRYKSRRQEHKTSHSAGD</sequence>
<gene>
    <name evidence="1" type="ORF">CWE08_03590</name>
</gene>
<evidence type="ECO:0008006" key="3">
    <source>
        <dbReference type="Google" id="ProtNLM"/>
    </source>
</evidence>
<organism evidence="1 2">
    <name type="scientific">Aliidiomarina iranensis</name>
    <dbReference type="NCBI Taxonomy" id="1434071"/>
    <lineage>
        <taxon>Bacteria</taxon>
        <taxon>Pseudomonadati</taxon>
        <taxon>Pseudomonadota</taxon>
        <taxon>Gammaproteobacteria</taxon>
        <taxon>Alteromonadales</taxon>
        <taxon>Idiomarinaceae</taxon>
        <taxon>Aliidiomarina</taxon>
    </lineage>
</organism>
<dbReference type="Gene3D" id="3.90.550.10">
    <property type="entry name" value="Spore Coat Polysaccharide Biosynthesis Protein SpsA, Chain A"/>
    <property type="match status" value="1"/>
</dbReference>
<evidence type="ECO:0000313" key="1">
    <source>
        <dbReference type="EMBL" id="RUO22282.1"/>
    </source>
</evidence>